<sequence>MHLEQVRAWFGRPLWEMEPADADVYFGKVLRTTAKGTRLSRAQALKTFFVFLELRPVIWWRSTR</sequence>
<name>A0ABT1KCZ7_9ACTN</name>
<dbReference type="RefSeq" id="WP_253778630.1">
    <property type="nucleotide sequence ID" value="NZ_BAAAVE010000011.1"/>
</dbReference>
<reference evidence="1 2" key="1">
    <citation type="submission" date="2022-06" db="EMBL/GenBank/DDBJ databases">
        <title>Sequencing the genomes of 1000 actinobacteria strains.</title>
        <authorList>
            <person name="Klenk H.-P."/>
        </authorList>
    </citation>
    <scope>NUCLEOTIDE SEQUENCE [LARGE SCALE GENOMIC DNA]</scope>
    <source>
        <strain evidence="1 2">DSM 44170</strain>
    </source>
</reference>
<gene>
    <name evidence="1" type="ORF">HD595_008009</name>
</gene>
<evidence type="ECO:0000313" key="1">
    <source>
        <dbReference type="EMBL" id="MCP2351887.1"/>
    </source>
</evidence>
<proteinExistence type="predicted"/>
<accession>A0ABT1KCZ7</accession>
<dbReference type="Proteomes" id="UP001320766">
    <property type="component" value="Unassembled WGS sequence"/>
</dbReference>
<keyword evidence="2" id="KW-1185">Reference proteome</keyword>
<protein>
    <recommendedName>
        <fullName evidence="3">Integrase SAM-like N-terminal domain-containing protein</fullName>
    </recommendedName>
</protein>
<evidence type="ECO:0000313" key="2">
    <source>
        <dbReference type="Proteomes" id="UP001320766"/>
    </source>
</evidence>
<organism evidence="1 2">
    <name type="scientific">Nonomuraea roseoviolacea subsp. carminata</name>
    <dbReference type="NCBI Taxonomy" id="160689"/>
    <lineage>
        <taxon>Bacteria</taxon>
        <taxon>Bacillati</taxon>
        <taxon>Actinomycetota</taxon>
        <taxon>Actinomycetes</taxon>
        <taxon>Streptosporangiales</taxon>
        <taxon>Streptosporangiaceae</taxon>
        <taxon>Nonomuraea</taxon>
    </lineage>
</organism>
<evidence type="ECO:0008006" key="3">
    <source>
        <dbReference type="Google" id="ProtNLM"/>
    </source>
</evidence>
<dbReference type="EMBL" id="JAMZEC010000001">
    <property type="protein sequence ID" value="MCP2351887.1"/>
    <property type="molecule type" value="Genomic_DNA"/>
</dbReference>
<comment type="caution">
    <text evidence="1">The sequence shown here is derived from an EMBL/GenBank/DDBJ whole genome shotgun (WGS) entry which is preliminary data.</text>
</comment>